<dbReference type="InterPro" id="IPR050807">
    <property type="entry name" value="TransReg_Diox_bact_type"/>
</dbReference>
<gene>
    <name evidence="3" type="ordered locus">Thal_0018</name>
</gene>
<evidence type="ECO:0000256" key="1">
    <source>
        <dbReference type="ARBA" id="ARBA00023125"/>
    </source>
</evidence>
<sequence length="329" mass="37344">MRNRVKELRERAGLSQEELAKLCKIPRTTLSAIEREMVVPSVSHAIRIARALGCSVEELFPQEEVLRVSPTLREGTTFVAGYVGESIVLHPSFSSFVGHLIPDGVLKEGEPRFFNRGYLHKTIFFAGCDPLFSSLHHSFKEKGYRVVPYHANNTEALYLLKEGFLHVAGVHLGTYQETLEMLKEKVGRGFLVLSAYAWKEGIISRDPVESLQEVKRGVWLVREKGSGVRDVFDRYIEAKVYREVRGTHWDMANLIFNGLGDYTVVPLSVALERGLSFYSLRESDYVLVIREDTDPLFVKSLREELKKLTGMALLPLGYTPKRKVEEVVL</sequence>
<dbReference type="OrthoDB" id="13992at2"/>
<dbReference type="PROSITE" id="PS50943">
    <property type="entry name" value="HTH_CROC1"/>
    <property type="match status" value="1"/>
</dbReference>
<evidence type="ECO:0000313" key="3">
    <source>
        <dbReference type="EMBL" id="ADC88656.1"/>
    </source>
</evidence>
<reference evidence="4" key="1">
    <citation type="journal article" date="2010" name="Stand. Genomic Sci.">
        <title>Complete genome sequence of Thermocrinis albus type strain (HI 11/12T).</title>
        <authorList>
            <person name="Wirth R."/>
            <person name="Sikorski J."/>
            <person name="Brambilla E."/>
            <person name="Misra M."/>
            <person name="Lapidus A."/>
            <person name="Copeland A."/>
            <person name="Nolan M."/>
            <person name="Lucas S."/>
            <person name="Chen F."/>
            <person name="Tice H."/>
            <person name="Cheng J.F."/>
            <person name="Han C."/>
            <person name="Detter J.C."/>
            <person name="Tapia R."/>
            <person name="Bruce D."/>
            <person name="Goodwin L."/>
            <person name="Pitluck S."/>
            <person name="Pati A."/>
            <person name="Anderson I."/>
            <person name="Ivanova N."/>
            <person name="Mavromatis K."/>
            <person name="Mikhailova N."/>
            <person name="Chen A."/>
            <person name="Palaniappan K."/>
            <person name="Bilek Y."/>
            <person name="Hader T."/>
            <person name="Land M."/>
            <person name="Hauser L."/>
            <person name="Chang Y.J."/>
            <person name="Jeffries C.D."/>
            <person name="Tindall B.J."/>
            <person name="Rohde M."/>
            <person name="Goker M."/>
            <person name="Bristow J."/>
            <person name="Eisen J.A."/>
            <person name="Markowitz V."/>
            <person name="Hugenholtz P."/>
            <person name="Kyrpides N.C."/>
            <person name="Klenk H.P."/>
        </authorList>
    </citation>
    <scope>NUCLEOTIDE SEQUENCE [LARGE SCALE GENOMIC DNA]</scope>
    <source>
        <strain evidence="4">DSM 14484 / JCM 11386 / HI 11/12</strain>
    </source>
</reference>
<dbReference type="eggNOG" id="COG1476">
    <property type="taxonomic scope" value="Bacteria"/>
</dbReference>
<dbReference type="GO" id="GO:0005829">
    <property type="term" value="C:cytosol"/>
    <property type="evidence" value="ECO:0007669"/>
    <property type="project" value="TreeGrafter"/>
</dbReference>
<organism evidence="3 4">
    <name type="scientific">Thermocrinis albus (strain DSM 14484 / JCM 11386 / HI 11/12)</name>
    <dbReference type="NCBI Taxonomy" id="638303"/>
    <lineage>
        <taxon>Bacteria</taxon>
        <taxon>Pseudomonadati</taxon>
        <taxon>Aquificota</taxon>
        <taxon>Aquificia</taxon>
        <taxon>Aquificales</taxon>
        <taxon>Aquificaceae</taxon>
        <taxon>Thermocrinis</taxon>
    </lineage>
</organism>
<keyword evidence="4" id="KW-1185">Reference proteome</keyword>
<evidence type="ECO:0000313" key="4">
    <source>
        <dbReference type="Proteomes" id="UP000002043"/>
    </source>
</evidence>
<dbReference type="AlphaFoldDB" id="D3SNB9"/>
<dbReference type="EMBL" id="CP001931">
    <property type="protein sequence ID" value="ADC88656.1"/>
    <property type="molecule type" value="Genomic_DNA"/>
</dbReference>
<dbReference type="eggNOG" id="COG1910">
    <property type="taxonomic scope" value="Bacteria"/>
</dbReference>
<dbReference type="CDD" id="cd00093">
    <property type="entry name" value="HTH_XRE"/>
    <property type="match status" value="1"/>
</dbReference>
<dbReference type="PANTHER" id="PTHR46797:SF1">
    <property type="entry name" value="METHYLPHOSPHONATE SYNTHASE"/>
    <property type="match status" value="1"/>
</dbReference>
<dbReference type="RefSeq" id="WP_012991063.1">
    <property type="nucleotide sequence ID" value="NC_013894.1"/>
</dbReference>
<name>D3SNB9_THEAH</name>
<dbReference type="InterPro" id="IPR001387">
    <property type="entry name" value="Cro/C1-type_HTH"/>
</dbReference>
<dbReference type="InterPro" id="IPR024370">
    <property type="entry name" value="PBP_domain"/>
</dbReference>
<dbReference type="Pfam" id="PF01381">
    <property type="entry name" value="HTH_3"/>
    <property type="match status" value="1"/>
</dbReference>
<keyword evidence="1" id="KW-0238">DNA-binding</keyword>
<dbReference type="Proteomes" id="UP000002043">
    <property type="component" value="Chromosome"/>
</dbReference>
<protein>
    <submittedName>
        <fullName evidence="3">Transcriptional regulator of molybdate metabolism, XRE family</fullName>
    </submittedName>
</protein>
<evidence type="ECO:0000259" key="2">
    <source>
        <dbReference type="PROSITE" id="PS50943"/>
    </source>
</evidence>
<dbReference type="KEGG" id="tal:Thal_0018"/>
<dbReference type="GO" id="GO:0003700">
    <property type="term" value="F:DNA-binding transcription factor activity"/>
    <property type="evidence" value="ECO:0007669"/>
    <property type="project" value="TreeGrafter"/>
</dbReference>
<feature type="domain" description="HTH cro/C1-type" evidence="2">
    <location>
        <begin position="5"/>
        <end position="59"/>
    </location>
</feature>
<proteinExistence type="predicted"/>
<dbReference type="GO" id="GO:0003677">
    <property type="term" value="F:DNA binding"/>
    <property type="evidence" value="ECO:0007669"/>
    <property type="project" value="UniProtKB-KW"/>
</dbReference>
<dbReference type="InterPro" id="IPR010982">
    <property type="entry name" value="Lambda_DNA-bd_dom_sf"/>
</dbReference>
<dbReference type="PANTHER" id="PTHR46797">
    <property type="entry name" value="HTH-TYPE TRANSCRIPTIONAL REGULATOR"/>
    <property type="match status" value="1"/>
</dbReference>
<dbReference type="HOGENOM" id="CLU_041548_0_0_0"/>
<dbReference type="STRING" id="638303.Thal_0018"/>
<accession>D3SNB9</accession>
<dbReference type="Gene3D" id="1.10.260.40">
    <property type="entry name" value="lambda repressor-like DNA-binding domains"/>
    <property type="match status" value="1"/>
</dbReference>
<dbReference type="SMART" id="SM00530">
    <property type="entry name" value="HTH_XRE"/>
    <property type="match status" value="1"/>
</dbReference>
<dbReference type="SUPFAM" id="SSF47413">
    <property type="entry name" value="lambda repressor-like DNA-binding domains"/>
    <property type="match status" value="1"/>
</dbReference>
<dbReference type="Pfam" id="PF12727">
    <property type="entry name" value="PBP_like"/>
    <property type="match status" value="1"/>
</dbReference>